<evidence type="ECO:0000313" key="6">
    <source>
        <dbReference type="EMBL" id="MBM7618750.1"/>
    </source>
</evidence>
<evidence type="ECO:0000256" key="2">
    <source>
        <dbReference type="ARBA" id="ARBA00011738"/>
    </source>
</evidence>
<keyword evidence="4" id="KW-0560">Oxidoreductase</keyword>
<reference evidence="6 7" key="1">
    <citation type="submission" date="2021-01" db="EMBL/GenBank/DDBJ databases">
        <title>Genomic Encyclopedia of Type Strains, Phase IV (KMG-IV): sequencing the most valuable type-strain genomes for metagenomic binning, comparative biology and taxonomic classification.</title>
        <authorList>
            <person name="Goeker M."/>
        </authorList>
    </citation>
    <scope>NUCLEOTIDE SEQUENCE [LARGE SCALE GENOMIC DNA]</scope>
    <source>
        <strain evidence="6 7">DSM 25879</strain>
    </source>
</reference>
<keyword evidence="7" id="KW-1185">Reference proteome</keyword>
<dbReference type="PANTHER" id="PTHR48105">
    <property type="entry name" value="THIOREDOXIN REDUCTASE 1-RELATED-RELATED"/>
    <property type="match status" value="1"/>
</dbReference>
<proteinExistence type="predicted"/>
<dbReference type="SUPFAM" id="SSF51905">
    <property type="entry name" value="FAD/NAD(P)-binding domain"/>
    <property type="match status" value="1"/>
</dbReference>
<evidence type="ECO:0000256" key="1">
    <source>
        <dbReference type="ARBA" id="ARBA00001974"/>
    </source>
</evidence>
<evidence type="ECO:0000256" key="3">
    <source>
        <dbReference type="ARBA" id="ARBA00022630"/>
    </source>
</evidence>
<dbReference type="PRINTS" id="PR00469">
    <property type="entry name" value="PNDRDTASEII"/>
</dbReference>
<keyword evidence="3" id="KW-0285">Flavoprotein</keyword>
<comment type="cofactor">
    <cofactor evidence="1">
        <name>FAD</name>
        <dbReference type="ChEBI" id="CHEBI:57692"/>
    </cofactor>
</comment>
<accession>A0ABS2NVS2</accession>
<evidence type="ECO:0000313" key="7">
    <source>
        <dbReference type="Proteomes" id="UP000737402"/>
    </source>
</evidence>
<comment type="subunit">
    <text evidence="2">Homodimer.</text>
</comment>
<name>A0ABS2NVS2_9BACI</name>
<evidence type="ECO:0000256" key="4">
    <source>
        <dbReference type="ARBA" id="ARBA00023002"/>
    </source>
</evidence>
<feature type="domain" description="FAD/NAD(P)-binding" evidence="5">
    <location>
        <begin position="4"/>
        <end position="285"/>
    </location>
</feature>
<dbReference type="EMBL" id="JAFBED010000001">
    <property type="protein sequence ID" value="MBM7618750.1"/>
    <property type="molecule type" value="Genomic_DNA"/>
</dbReference>
<evidence type="ECO:0000259" key="5">
    <source>
        <dbReference type="Pfam" id="PF07992"/>
    </source>
</evidence>
<sequence>MMLYDCMIIGGGIAGLQAAIQLGRYRYRVIVIDSNDGRSNLCRCYHNLLGWPDGVSGETLRMLGKQQAEGYGVHFVSDRVTSVSEDAGEFEASTEQSRAYRSRRLLFATGIKDNIPMFPELIPCMGISIFVCPDCDGYEVSDKPALVIGSGDAGANMALALTHWSQEITLVNHGKAPIGEKLLEQLYKKGVRVIVEKIVSVACNGTRLEGIRLEGGLHLRASQGFLALGGNEVHTDLSAGLGVLLEKNRHIKVDPRTKMTNVKHVWAAGDIVAHSEQVAIAMGDGVQAAIWMHKSLQGE</sequence>
<gene>
    <name evidence="6" type="ORF">JOC95_000592</name>
</gene>
<dbReference type="InterPro" id="IPR036188">
    <property type="entry name" value="FAD/NAD-bd_sf"/>
</dbReference>
<dbReference type="Pfam" id="PF07992">
    <property type="entry name" value="Pyr_redox_2"/>
    <property type="match status" value="1"/>
</dbReference>
<dbReference type="PRINTS" id="PR00368">
    <property type="entry name" value="FADPNR"/>
</dbReference>
<organism evidence="6 7">
    <name type="scientific">Sutcliffiella tianshenii</name>
    <dbReference type="NCBI Taxonomy" id="1463404"/>
    <lineage>
        <taxon>Bacteria</taxon>
        <taxon>Bacillati</taxon>
        <taxon>Bacillota</taxon>
        <taxon>Bacilli</taxon>
        <taxon>Bacillales</taxon>
        <taxon>Bacillaceae</taxon>
        <taxon>Sutcliffiella</taxon>
    </lineage>
</organism>
<dbReference type="Gene3D" id="3.50.50.60">
    <property type="entry name" value="FAD/NAD(P)-binding domain"/>
    <property type="match status" value="2"/>
</dbReference>
<dbReference type="InterPro" id="IPR023753">
    <property type="entry name" value="FAD/NAD-binding_dom"/>
</dbReference>
<dbReference type="InterPro" id="IPR050097">
    <property type="entry name" value="Ferredoxin-NADP_redctase_2"/>
</dbReference>
<dbReference type="Proteomes" id="UP000737402">
    <property type="component" value="Unassembled WGS sequence"/>
</dbReference>
<comment type="caution">
    <text evidence="6">The sequence shown here is derived from an EMBL/GenBank/DDBJ whole genome shotgun (WGS) entry which is preliminary data.</text>
</comment>
<protein>
    <submittedName>
        <fullName evidence="6">Thioredoxin reductase</fullName>
    </submittedName>
</protein>